<dbReference type="EMBL" id="JASXSV010000009">
    <property type="protein sequence ID" value="MDP0588997.1"/>
    <property type="molecule type" value="Genomic_DNA"/>
</dbReference>
<accession>A0AA90NTS1</accession>
<protein>
    <recommendedName>
        <fullName evidence="3">Tyrosine specific protein phosphatases domain-containing protein</fullName>
    </recommendedName>
</protein>
<gene>
    <name evidence="1" type="ORF">QS748_07310</name>
</gene>
<dbReference type="InterPro" id="IPR032675">
    <property type="entry name" value="LRR_dom_sf"/>
</dbReference>
<dbReference type="Gene3D" id="3.90.190.10">
    <property type="entry name" value="Protein tyrosine phosphatase superfamily"/>
    <property type="match status" value="1"/>
</dbReference>
<sequence length="603" mass="68889">MKTELQSNLLICLQSKMSGEPNVKSDTLTKPKFKNKEISIPSSEISKKMSRALEADYMTDIQMIDRLCALIPVNRKTQTDLSSLRDKNPKECAQRIADIIYNEKTDNINSKEASTDIKNDITEEQTACFYRELNEWVQQAGEGENRIKAQESIILAFETDSYNLNLNFLNLTSLPSAITQLKSLSEIDLLSNKLSEFPECLYFCTLNRINIMYNDIIDLTAGMRMLISEFGCNIIVEKQSISGDPSILFEKLYYFKDILMSDKNIKIGEHDCDAASHIGLVNKDALEPQVEKILIESYHKKMQPKTQDEFLESFDQCDFDNKRTFLTKDGSVNIIGCASSFCDSENTSESNKSLEFIYQNVDTMILLIPRDLEEEKVEFIKNCTGNDQHRLTQVKSLPMLDFSHPRLEHYEIILDTLKNNKSTSKNRPKTIMISCHIGEGRTGTCLSMLKLVDEFKILPESAKKDLDSLDRTHPIAPRHGTFSALDDDYRTTEFIANVIDSIRINEEKSLDHAISVETPEQIMSLELMHLMLIINHIQQEGPLMTDDEILNLIYSKGFSEEFIMTFGDNYFTKPIEGVLTASDMLTESENKILQRIKNIHTII</sequence>
<name>A0AA90NTS1_9GAMM</name>
<evidence type="ECO:0008006" key="3">
    <source>
        <dbReference type="Google" id="ProtNLM"/>
    </source>
</evidence>
<comment type="caution">
    <text evidence="1">The sequence shown here is derived from an EMBL/GenBank/DDBJ whole genome shotgun (WGS) entry which is preliminary data.</text>
</comment>
<dbReference type="Proteomes" id="UP001178148">
    <property type="component" value="Unassembled WGS sequence"/>
</dbReference>
<reference evidence="1 2" key="1">
    <citation type="journal article" date="2023" name="bioRxiv">
        <title>An intranuclear bacterial parasite of deep-sea mussels expresses apoptosis inhibitors acquired from its host.</title>
        <authorList>
            <person name="Gonzalez Porras M.A."/>
            <person name="Assie A."/>
            <person name="Tietjen M."/>
            <person name="Violette M."/>
            <person name="Kleiner M."/>
            <person name="Gruber-Vodicka H."/>
            <person name="Dubilier N."/>
            <person name="Leisch N."/>
        </authorList>
    </citation>
    <scope>NUCLEOTIDE SEQUENCE [LARGE SCALE GENOMIC DNA]</scope>
    <source>
        <strain evidence="1">IAP13</strain>
    </source>
</reference>
<evidence type="ECO:0000313" key="2">
    <source>
        <dbReference type="Proteomes" id="UP001178148"/>
    </source>
</evidence>
<proteinExistence type="predicted"/>
<organism evidence="1 2">
    <name type="scientific">Candidatus Endonucleibacter bathymodioli</name>
    <dbReference type="NCBI Taxonomy" id="539814"/>
    <lineage>
        <taxon>Bacteria</taxon>
        <taxon>Pseudomonadati</taxon>
        <taxon>Pseudomonadota</taxon>
        <taxon>Gammaproteobacteria</taxon>
        <taxon>Oceanospirillales</taxon>
        <taxon>Endozoicomonadaceae</taxon>
        <taxon>Candidatus Endonucleibacter</taxon>
    </lineage>
</organism>
<dbReference type="AlphaFoldDB" id="A0AA90NTS1"/>
<dbReference type="SUPFAM" id="SSF52058">
    <property type="entry name" value="L domain-like"/>
    <property type="match status" value="1"/>
</dbReference>
<dbReference type="SUPFAM" id="SSF52799">
    <property type="entry name" value="(Phosphotyrosine protein) phosphatases II"/>
    <property type="match status" value="1"/>
</dbReference>
<evidence type="ECO:0000313" key="1">
    <source>
        <dbReference type="EMBL" id="MDP0588997.1"/>
    </source>
</evidence>
<dbReference type="InterPro" id="IPR029021">
    <property type="entry name" value="Prot-tyrosine_phosphatase-like"/>
</dbReference>
<keyword evidence="2" id="KW-1185">Reference proteome</keyword>
<dbReference type="Gene3D" id="3.80.10.10">
    <property type="entry name" value="Ribonuclease Inhibitor"/>
    <property type="match status" value="1"/>
</dbReference>